<gene>
    <name evidence="1" type="ORF">EV693_11116</name>
</gene>
<protein>
    <submittedName>
        <fullName evidence="1">Tsp45I type II restriction enzyme</fullName>
    </submittedName>
</protein>
<keyword evidence="2" id="KW-1185">Reference proteome</keyword>
<dbReference type="Proteomes" id="UP000295537">
    <property type="component" value="Unassembled WGS sequence"/>
</dbReference>
<accession>A0A4R2N6L3</accession>
<evidence type="ECO:0000313" key="2">
    <source>
        <dbReference type="Proteomes" id="UP000295537"/>
    </source>
</evidence>
<comment type="caution">
    <text evidence="1">The sequence shown here is derived from an EMBL/GenBank/DDBJ whole genome shotgun (WGS) entry which is preliminary data.</text>
</comment>
<reference evidence="1 2" key="1">
    <citation type="submission" date="2019-03" db="EMBL/GenBank/DDBJ databases">
        <title>Genomic Encyclopedia of Type Strains, Phase IV (KMG-IV): sequencing the most valuable type-strain genomes for metagenomic binning, comparative biology and taxonomic classification.</title>
        <authorList>
            <person name="Goeker M."/>
        </authorList>
    </citation>
    <scope>NUCLEOTIDE SEQUENCE [LARGE SCALE GENOMIC DNA]</scope>
    <source>
        <strain evidence="1 2">DSM 16380</strain>
    </source>
</reference>
<dbReference type="AlphaFoldDB" id="A0A4R2N6L3"/>
<evidence type="ECO:0000313" key="1">
    <source>
        <dbReference type="EMBL" id="TCP16481.1"/>
    </source>
</evidence>
<proteinExistence type="predicted"/>
<sequence>MSDFAKEFLGYGHDKGLDFIAKFNDTYIIAETKFLTDFGGHQNAQFNDAISTMKSQLSQTDKKVKAISILDGVLYINGNHKMMKALCSFDDSEVVISSVLLRDYLYQL</sequence>
<dbReference type="EMBL" id="SLXJ01000011">
    <property type="protein sequence ID" value="TCP16481.1"/>
    <property type="molecule type" value="Genomic_DNA"/>
</dbReference>
<organism evidence="1 2">
    <name type="scientific">Nicoletella semolina</name>
    <dbReference type="NCBI Taxonomy" id="271160"/>
    <lineage>
        <taxon>Bacteria</taxon>
        <taxon>Pseudomonadati</taxon>
        <taxon>Pseudomonadota</taxon>
        <taxon>Gammaproteobacteria</taxon>
        <taxon>Pasteurellales</taxon>
        <taxon>Pasteurellaceae</taxon>
        <taxon>Nicoletella</taxon>
    </lineage>
</organism>
<dbReference type="InterPro" id="IPR010443">
    <property type="entry name" value="Restrct_endonuc_II_Tsp45I"/>
</dbReference>
<name>A0A4R2N6L3_9PAST</name>
<dbReference type="Pfam" id="PF06300">
    <property type="entry name" value="Tsp45I"/>
    <property type="match status" value="1"/>
</dbReference>